<name>A0ABP8Q941_9ACTN</name>
<feature type="transmembrane region" description="Helical" evidence="1">
    <location>
        <begin position="156"/>
        <end position="179"/>
    </location>
</feature>
<reference evidence="3" key="1">
    <citation type="journal article" date="2019" name="Int. J. Syst. Evol. Microbiol.">
        <title>The Global Catalogue of Microorganisms (GCM) 10K type strain sequencing project: providing services to taxonomists for standard genome sequencing and annotation.</title>
        <authorList>
            <consortium name="The Broad Institute Genomics Platform"/>
            <consortium name="The Broad Institute Genome Sequencing Center for Infectious Disease"/>
            <person name="Wu L."/>
            <person name="Ma J."/>
        </authorList>
    </citation>
    <scope>NUCLEOTIDE SEQUENCE [LARGE SCALE GENOMIC DNA]</scope>
    <source>
        <strain evidence="3">JCM 17933</strain>
    </source>
</reference>
<feature type="transmembrane region" description="Helical" evidence="1">
    <location>
        <begin position="77"/>
        <end position="96"/>
    </location>
</feature>
<feature type="transmembrane region" description="Helical" evidence="1">
    <location>
        <begin position="108"/>
        <end position="130"/>
    </location>
</feature>
<dbReference type="RefSeq" id="WP_345466442.1">
    <property type="nucleotide sequence ID" value="NZ_BAABHF010000024.1"/>
</dbReference>
<dbReference type="Proteomes" id="UP001500503">
    <property type="component" value="Unassembled WGS sequence"/>
</dbReference>
<protein>
    <submittedName>
        <fullName evidence="2">Uncharacterized protein</fullName>
    </submittedName>
</protein>
<feature type="transmembrane region" description="Helical" evidence="1">
    <location>
        <begin position="21"/>
        <end position="42"/>
    </location>
</feature>
<dbReference type="EMBL" id="BAABHF010000024">
    <property type="protein sequence ID" value="GAA4498251.1"/>
    <property type="molecule type" value="Genomic_DNA"/>
</dbReference>
<accession>A0ABP8Q941</accession>
<keyword evidence="1" id="KW-0812">Transmembrane</keyword>
<evidence type="ECO:0000256" key="1">
    <source>
        <dbReference type="SAM" id="Phobius"/>
    </source>
</evidence>
<evidence type="ECO:0000313" key="2">
    <source>
        <dbReference type="EMBL" id="GAA4498251.1"/>
    </source>
</evidence>
<sequence>MSPDESDESPEIAVMRRPVRPLAAVAAAAGLLLALTTVLIWATGVVWHVEQRPRNTAVSVYVGVMGASRSPWNGPNAVATLLLLAVPLAAAALAAVGTVRRRPRLIRLSAVPAAVAFVATWALIGHAYIWGGVHSTIDAPGRPIRIAIEPRPRIEAAWPAALVFSAVAPAAAIGAWWILRRARSS</sequence>
<keyword evidence="1" id="KW-0472">Membrane</keyword>
<proteinExistence type="predicted"/>
<gene>
    <name evidence="2" type="ORF">GCM10023191_043120</name>
</gene>
<keyword evidence="3" id="KW-1185">Reference proteome</keyword>
<comment type="caution">
    <text evidence="2">The sequence shown here is derived from an EMBL/GenBank/DDBJ whole genome shotgun (WGS) entry which is preliminary data.</text>
</comment>
<keyword evidence="1" id="KW-1133">Transmembrane helix</keyword>
<organism evidence="2 3">
    <name type="scientific">Actinoallomurus oryzae</name>
    <dbReference type="NCBI Taxonomy" id="502180"/>
    <lineage>
        <taxon>Bacteria</taxon>
        <taxon>Bacillati</taxon>
        <taxon>Actinomycetota</taxon>
        <taxon>Actinomycetes</taxon>
        <taxon>Streptosporangiales</taxon>
        <taxon>Thermomonosporaceae</taxon>
        <taxon>Actinoallomurus</taxon>
    </lineage>
</organism>
<evidence type="ECO:0000313" key="3">
    <source>
        <dbReference type="Proteomes" id="UP001500503"/>
    </source>
</evidence>